<feature type="transmembrane region" description="Helical" evidence="1">
    <location>
        <begin position="6"/>
        <end position="24"/>
    </location>
</feature>
<reference evidence="2 3" key="1">
    <citation type="submission" date="2013-12" db="EMBL/GenBank/DDBJ databases">
        <title>Annotated genome of Streptomyces scopuliridis.</title>
        <authorList>
            <person name="Olson J.B."/>
        </authorList>
    </citation>
    <scope>NUCLEOTIDE SEQUENCE [LARGE SCALE GENOMIC DNA]</scope>
    <source>
        <strain evidence="2 3">RB72</strain>
    </source>
</reference>
<name>A0A2T7SP86_9ACTN</name>
<dbReference type="AlphaFoldDB" id="A0A2T7SP86"/>
<comment type="caution">
    <text evidence="2">The sequence shown here is derived from an EMBL/GenBank/DDBJ whole genome shotgun (WGS) entry which is preliminary data.</text>
</comment>
<dbReference type="EMBL" id="AZSP01000384">
    <property type="protein sequence ID" value="PVE04689.1"/>
    <property type="molecule type" value="Genomic_DNA"/>
</dbReference>
<keyword evidence="1" id="KW-0472">Membrane</keyword>
<evidence type="ECO:0000313" key="3">
    <source>
        <dbReference type="Proteomes" id="UP000245992"/>
    </source>
</evidence>
<evidence type="ECO:0000313" key="2">
    <source>
        <dbReference type="EMBL" id="PVE04689.1"/>
    </source>
</evidence>
<proteinExistence type="predicted"/>
<gene>
    <name evidence="2" type="ORF">Y717_10865</name>
</gene>
<evidence type="ECO:0000256" key="1">
    <source>
        <dbReference type="SAM" id="Phobius"/>
    </source>
</evidence>
<organism evidence="2 3">
    <name type="scientific">Streptomyces scopuliridis RB72</name>
    <dbReference type="NCBI Taxonomy" id="1440053"/>
    <lineage>
        <taxon>Bacteria</taxon>
        <taxon>Bacillati</taxon>
        <taxon>Actinomycetota</taxon>
        <taxon>Actinomycetes</taxon>
        <taxon>Kitasatosporales</taxon>
        <taxon>Streptomycetaceae</taxon>
        <taxon>Streptomyces</taxon>
    </lineage>
</organism>
<dbReference type="Proteomes" id="UP000245992">
    <property type="component" value="Unassembled WGS sequence"/>
</dbReference>
<keyword evidence="3" id="KW-1185">Reference proteome</keyword>
<keyword evidence="1" id="KW-1133">Transmembrane helix</keyword>
<keyword evidence="1" id="KW-0812">Transmembrane</keyword>
<sequence>MIDTVLFVLLVVVAAGLPLAHWAYPPWRRR</sequence>
<protein>
    <submittedName>
        <fullName evidence="2">Uncharacterized protein</fullName>
    </submittedName>
</protein>
<accession>A0A2T7SP86</accession>